<comment type="caution">
    <text evidence="2">The sequence shown here is derived from an EMBL/GenBank/DDBJ whole genome shotgun (WGS) entry which is preliminary data.</text>
</comment>
<reference evidence="2" key="2">
    <citation type="journal article" date="2023" name="Science">
        <title>Genomic signatures of disease resistance in endangered staghorn corals.</title>
        <authorList>
            <person name="Vollmer S.V."/>
            <person name="Selwyn J.D."/>
            <person name="Despard B.A."/>
            <person name="Roesel C.L."/>
        </authorList>
    </citation>
    <scope>NUCLEOTIDE SEQUENCE</scope>
    <source>
        <strain evidence="2">K2</strain>
    </source>
</reference>
<feature type="region of interest" description="Disordered" evidence="1">
    <location>
        <begin position="1"/>
        <end position="20"/>
    </location>
</feature>
<proteinExistence type="predicted"/>
<evidence type="ECO:0000256" key="1">
    <source>
        <dbReference type="SAM" id="MobiDB-lite"/>
    </source>
</evidence>
<accession>A0AAD9QKC9</accession>
<dbReference type="AlphaFoldDB" id="A0AAD9QKC9"/>
<dbReference type="Proteomes" id="UP001249851">
    <property type="component" value="Unassembled WGS sequence"/>
</dbReference>
<protein>
    <submittedName>
        <fullName evidence="2">Uncharacterized protein</fullName>
    </submittedName>
</protein>
<keyword evidence="3" id="KW-1185">Reference proteome</keyword>
<evidence type="ECO:0000313" key="2">
    <source>
        <dbReference type="EMBL" id="KAK2562916.1"/>
    </source>
</evidence>
<feature type="compositionally biased region" description="Basic residues" evidence="1">
    <location>
        <begin position="1"/>
        <end position="11"/>
    </location>
</feature>
<sequence>MSSQLLKRRSSWSRLPGGPQALSDHIVHAIRRKSSFFQAKQYSYLGDQERVGEIHYLTDPRLRSNEVHLKTG</sequence>
<name>A0AAD9QKC9_ACRCE</name>
<dbReference type="EMBL" id="JARQWQ010000027">
    <property type="protein sequence ID" value="KAK2562916.1"/>
    <property type="molecule type" value="Genomic_DNA"/>
</dbReference>
<gene>
    <name evidence="2" type="ORF">P5673_013891</name>
</gene>
<organism evidence="2 3">
    <name type="scientific">Acropora cervicornis</name>
    <name type="common">Staghorn coral</name>
    <dbReference type="NCBI Taxonomy" id="6130"/>
    <lineage>
        <taxon>Eukaryota</taxon>
        <taxon>Metazoa</taxon>
        <taxon>Cnidaria</taxon>
        <taxon>Anthozoa</taxon>
        <taxon>Hexacorallia</taxon>
        <taxon>Scleractinia</taxon>
        <taxon>Astrocoeniina</taxon>
        <taxon>Acroporidae</taxon>
        <taxon>Acropora</taxon>
    </lineage>
</organism>
<reference evidence="2" key="1">
    <citation type="journal article" date="2023" name="G3 (Bethesda)">
        <title>Whole genome assembly and annotation of the endangered Caribbean coral Acropora cervicornis.</title>
        <authorList>
            <person name="Selwyn J.D."/>
            <person name="Vollmer S.V."/>
        </authorList>
    </citation>
    <scope>NUCLEOTIDE SEQUENCE</scope>
    <source>
        <strain evidence="2">K2</strain>
    </source>
</reference>
<evidence type="ECO:0000313" key="3">
    <source>
        <dbReference type="Proteomes" id="UP001249851"/>
    </source>
</evidence>